<dbReference type="KEGG" id="saci:Sinac_1337"/>
<dbReference type="PROSITE" id="PS51365">
    <property type="entry name" value="RENAL_DIPEPTIDASE_2"/>
    <property type="match status" value="1"/>
</dbReference>
<dbReference type="Pfam" id="PF01244">
    <property type="entry name" value="Peptidase_M19"/>
    <property type="match status" value="1"/>
</dbReference>
<reference evidence="2 3" key="1">
    <citation type="submission" date="2012-02" db="EMBL/GenBank/DDBJ databases">
        <title>Complete sequence of chromosome of Singulisphaera acidiphila DSM 18658.</title>
        <authorList>
            <consortium name="US DOE Joint Genome Institute (JGI-PGF)"/>
            <person name="Lucas S."/>
            <person name="Copeland A."/>
            <person name="Lapidus A."/>
            <person name="Glavina del Rio T."/>
            <person name="Dalin E."/>
            <person name="Tice H."/>
            <person name="Bruce D."/>
            <person name="Goodwin L."/>
            <person name="Pitluck S."/>
            <person name="Peters L."/>
            <person name="Ovchinnikova G."/>
            <person name="Chertkov O."/>
            <person name="Kyrpides N."/>
            <person name="Mavromatis K."/>
            <person name="Ivanova N."/>
            <person name="Brettin T."/>
            <person name="Detter J.C."/>
            <person name="Han C."/>
            <person name="Larimer F."/>
            <person name="Land M."/>
            <person name="Hauser L."/>
            <person name="Markowitz V."/>
            <person name="Cheng J.-F."/>
            <person name="Hugenholtz P."/>
            <person name="Woyke T."/>
            <person name="Wu D."/>
            <person name="Tindall B."/>
            <person name="Pomrenke H."/>
            <person name="Brambilla E."/>
            <person name="Klenk H.-P."/>
            <person name="Eisen J.A."/>
        </authorList>
    </citation>
    <scope>NUCLEOTIDE SEQUENCE [LARGE SCALE GENOMIC DNA]</scope>
    <source>
        <strain evidence="3">ATCC BAA-1392 / DSM 18658 / VKM B-2454 / MOB10</strain>
    </source>
</reference>
<dbReference type="CDD" id="cd01301">
    <property type="entry name" value="rDP_like"/>
    <property type="match status" value="1"/>
</dbReference>
<proteinExistence type="predicted"/>
<dbReference type="STRING" id="886293.Sinac_1337"/>
<dbReference type="OrthoDB" id="9804920at2"/>
<accession>L0D8I9</accession>
<dbReference type="EMBL" id="CP003364">
    <property type="protein sequence ID" value="AGA25724.1"/>
    <property type="molecule type" value="Genomic_DNA"/>
</dbReference>
<dbReference type="InterPro" id="IPR008257">
    <property type="entry name" value="Pept_M19"/>
</dbReference>
<feature type="signal peptide" evidence="1">
    <location>
        <begin position="1"/>
        <end position="25"/>
    </location>
</feature>
<feature type="chain" id="PRO_5003940672" evidence="1">
    <location>
        <begin position="26"/>
        <end position="417"/>
    </location>
</feature>
<dbReference type="RefSeq" id="WP_015244898.1">
    <property type="nucleotide sequence ID" value="NC_019892.1"/>
</dbReference>
<dbReference type="SUPFAM" id="SSF51556">
    <property type="entry name" value="Metallo-dependent hydrolases"/>
    <property type="match status" value="1"/>
</dbReference>
<dbReference type="AlphaFoldDB" id="L0D8I9"/>
<keyword evidence="1" id="KW-0732">Signal</keyword>
<dbReference type="PANTHER" id="PTHR10443:SF12">
    <property type="entry name" value="DIPEPTIDASE"/>
    <property type="match status" value="1"/>
</dbReference>
<dbReference type="HOGENOM" id="CLU_031404_4_2_0"/>
<dbReference type="GO" id="GO:0070573">
    <property type="term" value="F:metallodipeptidase activity"/>
    <property type="evidence" value="ECO:0007669"/>
    <property type="project" value="InterPro"/>
</dbReference>
<protein>
    <submittedName>
        <fullName evidence="2">Zn-dependent dipeptidase, microsomal dipeptidase</fullName>
    </submittedName>
</protein>
<name>L0D8I9_SINAD</name>
<sequence length="417" mass="46293">MNGKYRGLTNLGMVWLVVATTSAAAAPPLTEVSERARRVHDSAILFDGHNDLPWLLRDLGDVRFEKIDLSKRLEATQTDIPRLREGGVKAQFWSVYIPSGQPNPARTVTDQIDLVHRMVERYPDDFAMAYSADDLERIVKEGKIASLIGIEGGVAIENDLAEIRAFHRLGARYMTLTHNVTLDWADAATDVHRHHGLTPFGERVVREMNRVGMLVDISHVSTETMAAALRVSEAPLIASHSGAFAIAPSPRNVPDDILKELPRNGGVIMVNFYSGFVVPEAARETAKARQELREKYPDPAEFRKAMSAWTDAYKMPRGTISDVADHIEHIIKVAGIDHVGIGSDFDGITSWPVGLEDVSCFPRLTEELLKRGHSDDDVRKILGGNALRAFREAGKVALKLQQTRQPEVDQPTRSRKD</sequence>
<dbReference type="InterPro" id="IPR032466">
    <property type="entry name" value="Metal_Hydrolase"/>
</dbReference>
<organism evidence="2 3">
    <name type="scientific">Singulisphaera acidiphila (strain ATCC BAA-1392 / DSM 18658 / VKM B-2454 / MOB10)</name>
    <dbReference type="NCBI Taxonomy" id="886293"/>
    <lineage>
        <taxon>Bacteria</taxon>
        <taxon>Pseudomonadati</taxon>
        <taxon>Planctomycetota</taxon>
        <taxon>Planctomycetia</taxon>
        <taxon>Isosphaerales</taxon>
        <taxon>Isosphaeraceae</taxon>
        <taxon>Singulisphaera</taxon>
    </lineage>
</organism>
<keyword evidence="3" id="KW-1185">Reference proteome</keyword>
<dbReference type="Proteomes" id="UP000010798">
    <property type="component" value="Chromosome"/>
</dbReference>
<evidence type="ECO:0000313" key="3">
    <source>
        <dbReference type="Proteomes" id="UP000010798"/>
    </source>
</evidence>
<evidence type="ECO:0000313" key="2">
    <source>
        <dbReference type="EMBL" id="AGA25724.1"/>
    </source>
</evidence>
<evidence type="ECO:0000256" key="1">
    <source>
        <dbReference type="SAM" id="SignalP"/>
    </source>
</evidence>
<dbReference type="Gene3D" id="3.20.20.140">
    <property type="entry name" value="Metal-dependent hydrolases"/>
    <property type="match status" value="1"/>
</dbReference>
<gene>
    <name evidence="2" type="ordered locus">Sinac_1337</name>
</gene>
<dbReference type="GO" id="GO:0006508">
    <property type="term" value="P:proteolysis"/>
    <property type="evidence" value="ECO:0007669"/>
    <property type="project" value="InterPro"/>
</dbReference>
<dbReference type="PANTHER" id="PTHR10443">
    <property type="entry name" value="MICROSOMAL DIPEPTIDASE"/>
    <property type="match status" value="1"/>
</dbReference>
<dbReference type="eggNOG" id="COG2355">
    <property type="taxonomic scope" value="Bacteria"/>
</dbReference>